<keyword evidence="5" id="KW-0804">Transcription</keyword>
<dbReference type="EMBL" id="CYSA01000026">
    <property type="protein sequence ID" value="CUH67119.1"/>
    <property type="molecule type" value="Genomic_DNA"/>
</dbReference>
<name>A0A0P1FGA1_THAGE</name>
<keyword evidence="10" id="KW-1185">Reference proteome</keyword>
<dbReference type="GO" id="GO:0000160">
    <property type="term" value="P:phosphorelay signal transduction system"/>
    <property type="evidence" value="ECO:0007669"/>
    <property type="project" value="UniProtKB-KW"/>
</dbReference>
<dbReference type="CDD" id="cd00009">
    <property type="entry name" value="AAA"/>
    <property type="match status" value="1"/>
</dbReference>
<dbReference type="Gene3D" id="3.40.50.2300">
    <property type="match status" value="1"/>
</dbReference>
<keyword evidence="4" id="KW-0805">Transcription regulation</keyword>
<dbReference type="SMART" id="SM00448">
    <property type="entry name" value="REC"/>
    <property type="match status" value="1"/>
</dbReference>
<feature type="domain" description="Response regulatory" evidence="8">
    <location>
        <begin position="6"/>
        <end position="122"/>
    </location>
</feature>
<dbReference type="PANTHER" id="PTHR32071:SF122">
    <property type="entry name" value="SIGMA FACTOR"/>
    <property type="match status" value="1"/>
</dbReference>
<dbReference type="InterPro" id="IPR002197">
    <property type="entry name" value="HTH_Fis"/>
</dbReference>
<evidence type="ECO:0000259" key="8">
    <source>
        <dbReference type="PROSITE" id="PS50110"/>
    </source>
</evidence>
<dbReference type="PRINTS" id="PR01590">
    <property type="entry name" value="HTHFIS"/>
</dbReference>
<dbReference type="Pfam" id="PF00158">
    <property type="entry name" value="Sigma54_activat"/>
    <property type="match status" value="1"/>
</dbReference>
<evidence type="ECO:0000256" key="3">
    <source>
        <dbReference type="ARBA" id="ARBA00023012"/>
    </source>
</evidence>
<dbReference type="Gene3D" id="3.40.50.300">
    <property type="entry name" value="P-loop containing nucleotide triphosphate hydrolases"/>
    <property type="match status" value="1"/>
</dbReference>
<evidence type="ECO:0000313" key="9">
    <source>
        <dbReference type="EMBL" id="CUH67119.1"/>
    </source>
</evidence>
<feature type="modified residue" description="4-aspartylphosphate" evidence="6">
    <location>
        <position position="57"/>
    </location>
</feature>
<gene>
    <name evidence="9" type="primary">dctD_2</name>
    <name evidence="9" type="ORF">TG4357_02823</name>
</gene>
<dbReference type="InterPro" id="IPR011006">
    <property type="entry name" value="CheY-like_superfamily"/>
</dbReference>
<reference evidence="9 10" key="1">
    <citation type="submission" date="2015-09" db="EMBL/GenBank/DDBJ databases">
        <authorList>
            <consortium name="Swine Surveillance"/>
        </authorList>
    </citation>
    <scope>NUCLEOTIDE SEQUENCE [LARGE SCALE GENOMIC DNA]</scope>
    <source>
        <strain evidence="9 10">CECT 4357</strain>
    </source>
</reference>
<dbReference type="InterPro" id="IPR027417">
    <property type="entry name" value="P-loop_NTPase"/>
</dbReference>
<evidence type="ECO:0000259" key="7">
    <source>
        <dbReference type="PROSITE" id="PS50045"/>
    </source>
</evidence>
<evidence type="ECO:0000313" key="10">
    <source>
        <dbReference type="Proteomes" id="UP000051587"/>
    </source>
</evidence>
<evidence type="ECO:0000256" key="5">
    <source>
        <dbReference type="ARBA" id="ARBA00023163"/>
    </source>
</evidence>
<dbReference type="InterPro" id="IPR009057">
    <property type="entry name" value="Homeodomain-like_sf"/>
</dbReference>
<evidence type="ECO:0000256" key="2">
    <source>
        <dbReference type="ARBA" id="ARBA00022840"/>
    </source>
</evidence>
<dbReference type="RefSeq" id="WP_058263539.1">
    <property type="nucleotide sequence ID" value="NZ_CP051181.1"/>
</dbReference>
<sequence>MLKGYRIALVEDDEIMGMSLVQRLEIEGAEVIWLKQVNRAIGALRTPRAPIDAVISDIRLPDGTGEELFNTLCRTATPPPFLFITGHGGIEQAVRLMQAGAADYVTKPFEMAVFLERLAMLLSPHTHKDLPPLLGVSPAARRVDELALRAAGDDHPVLIRGGPGTGKGLVARRIHEMSDRRSAPFVTVNIAREPDVGAKLFGPTGAIRRVGEGVLFLHALSRLPETEQSALIDALENSFTGRVIASCGHEMTEIVAQGGACADLFYRLDMMEIPVPPLGERTEDAVWLMGQLFDDLNTRRGTRLLGISRLSEEAVRAHDWPGGGRELRSRLVRGIETAKGDVLQPTDLFPERITQGDRIKTLAEVRQTAEKQQIIEALERMDGQIGQAAKALKVSRTTLWEKMQKLGIDIDSD</sequence>
<dbReference type="InterPro" id="IPR001789">
    <property type="entry name" value="Sig_transdc_resp-reg_receiver"/>
</dbReference>
<dbReference type="InterPro" id="IPR002078">
    <property type="entry name" value="Sigma_54_int"/>
</dbReference>
<dbReference type="Pfam" id="PF25601">
    <property type="entry name" value="AAA_lid_14"/>
    <property type="match status" value="1"/>
</dbReference>
<dbReference type="PANTHER" id="PTHR32071">
    <property type="entry name" value="TRANSCRIPTIONAL REGULATORY PROTEIN"/>
    <property type="match status" value="1"/>
</dbReference>
<dbReference type="PROSITE" id="PS50045">
    <property type="entry name" value="SIGMA54_INTERACT_4"/>
    <property type="match status" value="1"/>
</dbReference>
<dbReference type="Gene3D" id="1.10.10.60">
    <property type="entry name" value="Homeodomain-like"/>
    <property type="match status" value="1"/>
</dbReference>
<dbReference type="SUPFAM" id="SSF52172">
    <property type="entry name" value="CheY-like"/>
    <property type="match status" value="1"/>
</dbReference>
<dbReference type="SUPFAM" id="SSF46689">
    <property type="entry name" value="Homeodomain-like"/>
    <property type="match status" value="1"/>
</dbReference>
<evidence type="ECO:0000256" key="4">
    <source>
        <dbReference type="ARBA" id="ARBA00023015"/>
    </source>
</evidence>
<keyword evidence="3" id="KW-0902">Two-component regulatory system</keyword>
<dbReference type="GO" id="GO:0043565">
    <property type="term" value="F:sequence-specific DNA binding"/>
    <property type="evidence" value="ECO:0007669"/>
    <property type="project" value="InterPro"/>
</dbReference>
<dbReference type="GO" id="GO:0006355">
    <property type="term" value="P:regulation of DNA-templated transcription"/>
    <property type="evidence" value="ECO:0007669"/>
    <property type="project" value="InterPro"/>
</dbReference>
<proteinExistence type="predicted"/>
<accession>A0A0P1FGA1</accession>
<dbReference type="Proteomes" id="UP000051587">
    <property type="component" value="Unassembled WGS sequence"/>
</dbReference>
<feature type="domain" description="Sigma-54 factor interaction" evidence="7">
    <location>
        <begin position="133"/>
        <end position="336"/>
    </location>
</feature>
<dbReference type="PROSITE" id="PS50110">
    <property type="entry name" value="RESPONSE_REGULATORY"/>
    <property type="match status" value="1"/>
</dbReference>
<evidence type="ECO:0000256" key="1">
    <source>
        <dbReference type="ARBA" id="ARBA00022741"/>
    </source>
</evidence>
<keyword evidence="6" id="KW-0597">Phosphoprotein</keyword>
<dbReference type="Gene3D" id="1.10.8.60">
    <property type="match status" value="1"/>
</dbReference>
<organism evidence="9 10">
    <name type="scientific">Thalassovita gelatinovora</name>
    <name type="common">Thalassobius gelatinovorus</name>
    <dbReference type="NCBI Taxonomy" id="53501"/>
    <lineage>
        <taxon>Bacteria</taxon>
        <taxon>Pseudomonadati</taxon>
        <taxon>Pseudomonadota</taxon>
        <taxon>Alphaproteobacteria</taxon>
        <taxon>Rhodobacterales</taxon>
        <taxon>Roseobacteraceae</taxon>
        <taxon>Thalassovita</taxon>
    </lineage>
</organism>
<keyword evidence="2" id="KW-0067">ATP-binding</keyword>
<dbReference type="SUPFAM" id="SSF52540">
    <property type="entry name" value="P-loop containing nucleoside triphosphate hydrolases"/>
    <property type="match status" value="1"/>
</dbReference>
<dbReference type="Pfam" id="PF00072">
    <property type="entry name" value="Response_reg"/>
    <property type="match status" value="1"/>
</dbReference>
<dbReference type="GO" id="GO:0005524">
    <property type="term" value="F:ATP binding"/>
    <property type="evidence" value="ECO:0007669"/>
    <property type="project" value="UniProtKB-KW"/>
</dbReference>
<dbReference type="STRING" id="53501.SAMN04488043_101437"/>
<keyword evidence="1" id="KW-0547">Nucleotide-binding</keyword>
<dbReference type="Pfam" id="PF02954">
    <property type="entry name" value="HTH_8"/>
    <property type="match status" value="1"/>
</dbReference>
<dbReference type="OrthoDB" id="9802388at2"/>
<dbReference type="InterPro" id="IPR058031">
    <property type="entry name" value="AAA_lid_NorR"/>
</dbReference>
<dbReference type="CDD" id="cd00156">
    <property type="entry name" value="REC"/>
    <property type="match status" value="1"/>
</dbReference>
<protein>
    <submittedName>
        <fullName evidence="9">C4-dicarboxylate transport transcriptional regulatory protein DctD</fullName>
    </submittedName>
</protein>
<evidence type="ECO:0000256" key="6">
    <source>
        <dbReference type="PROSITE-ProRule" id="PRU00169"/>
    </source>
</evidence>
<dbReference type="AlphaFoldDB" id="A0A0P1FGA1"/>